<dbReference type="InterPro" id="IPR036388">
    <property type="entry name" value="WH-like_DNA-bd_sf"/>
</dbReference>
<evidence type="ECO:0008006" key="11">
    <source>
        <dbReference type="Google" id="ProtNLM"/>
    </source>
</evidence>
<dbReference type="Gene3D" id="1.10.10.10">
    <property type="entry name" value="Winged helix-like DNA-binding domain superfamily/Winged helix DNA-binding domain"/>
    <property type="match status" value="1"/>
</dbReference>
<dbReference type="InterPro" id="IPR007526">
    <property type="entry name" value="SWIRM"/>
</dbReference>
<sequence>MINTVFLIDPRKQAISLRVTTSSELCEMENTEGASSKPSPLNEPEQELYTIPGYSSWFSWDDVDEIEKDSLKEFFDGSSISRTPKVYKAYRDFIINKYREEPLRKLTFTEIRKSLIGDVTLIRKVFLFLEKWGLINFSSTASSPDNGPKVSVESSNVKLEEGAPNGIRVVAVPNPSKIILLSPSGKDAGEAVDNGFRLPPLASYSDVFSDLLRRKESVCGNCGETCVSGRYESSKGDVVLCIKCFKSGKYGESNTVDDFKFIDFEDNGGADLWTDAETLLLLESVIKHGDDWDLVAKNVQTKSKVECISRLIQLPFGELMMGSTNGKGDGGNLNGCTSNAKQVPSALVDSQEPIKSDDQSHPCTNEDDLAGEDEAQGPPLKQRCIDAVADASGSLMKQVALISTMAGPHIASAAAEAAVGALCGENQHAREMFVDKKDDVTNQFGFPNSNNKIDGVLSVADSKIGEKNSQSEMDVIPLEDSIPLALRIRVAIATAFGGAAAHAKLLADQEDREIENLMATIMETQLKKIHCKIKHFQELERIMDKEYSLVQELKESLIEERIEVLQQAFNAGISRWRDQATAKSFAENVF</sequence>
<keyword evidence="3" id="KW-0804">Transcription</keyword>
<dbReference type="EMBL" id="JAMYWD010000004">
    <property type="protein sequence ID" value="KAJ4974782.1"/>
    <property type="molecule type" value="Genomic_DNA"/>
</dbReference>
<dbReference type="PROSITE" id="PS50090">
    <property type="entry name" value="MYB_LIKE"/>
    <property type="match status" value="1"/>
</dbReference>
<dbReference type="CDD" id="cd00167">
    <property type="entry name" value="SANT"/>
    <property type="match status" value="1"/>
</dbReference>
<feature type="domain" description="SANT" evidence="8">
    <location>
        <begin position="268"/>
        <end position="319"/>
    </location>
</feature>
<dbReference type="GO" id="GO:0005634">
    <property type="term" value="C:nucleus"/>
    <property type="evidence" value="ECO:0007669"/>
    <property type="project" value="UniProtKB-ARBA"/>
</dbReference>
<keyword evidence="1" id="KW-0805">Transcription regulation</keyword>
<evidence type="ECO:0000259" key="7">
    <source>
        <dbReference type="PROSITE" id="PS50934"/>
    </source>
</evidence>
<evidence type="ECO:0000256" key="4">
    <source>
        <dbReference type="ARBA" id="ARBA00023242"/>
    </source>
</evidence>
<dbReference type="Gene3D" id="1.10.10.60">
    <property type="entry name" value="Homeodomain-like"/>
    <property type="match status" value="1"/>
</dbReference>
<dbReference type="Pfam" id="PF00249">
    <property type="entry name" value="Myb_DNA-binding"/>
    <property type="match status" value="1"/>
</dbReference>
<dbReference type="SUPFAM" id="SSF46689">
    <property type="entry name" value="Homeodomain-like"/>
    <property type="match status" value="2"/>
</dbReference>
<dbReference type="Pfam" id="PF04433">
    <property type="entry name" value="SWIRM"/>
    <property type="match status" value="1"/>
</dbReference>
<evidence type="ECO:0000313" key="9">
    <source>
        <dbReference type="EMBL" id="KAJ4974782.1"/>
    </source>
</evidence>
<dbReference type="PANTHER" id="PTHR12802:SF140">
    <property type="entry name" value="SWI_SNF COMPLEX SUBUNIT SWI3A"/>
    <property type="match status" value="1"/>
</dbReference>
<evidence type="ECO:0000259" key="6">
    <source>
        <dbReference type="PROSITE" id="PS50090"/>
    </source>
</evidence>
<dbReference type="InterPro" id="IPR032451">
    <property type="entry name" value="SMARCC_C"/>
</dbReference>
<keyword evidence="2" id="KW-0238">DNA-binding</keyword>
<evidence type="ECO:0000256" key="2">
    <source>
        <dbReference type="ARBA" id="ARBA00023125"/>
    </source>
</evidence>
<proteinExistence type="predicted"/>
<dbReference type="PANTHER" id="PTHR12802">
    <property type="entry name" value="SWI/SNF COMPLEX-RELATED"/>
    <property type="match status" value="1"/>
</dbReference>
<dbReference type="Proteomes" id="UP001141806">
    <property type="component" value="Unassembled WGS sequence"/>
</dbReference>
<dbReference type="GO" id="GO:0003677">
    <property type="term" value="F:DNA binding"/>
    <property type="evidence" value="ECO:0007669"/>
    <property type="project" value="UniProtKB-KW"/>
</dbReference>
<dbReference type="InterPro" id="IPR009057">
    <property type="entry name" value="Homeodomain-like_sf"/>
</dbReference>
<dbReference type="FunFam" id="1.10.10.10:FF:000020">
    <property type="entry name" value="SWI/SNF complex subunit SMARCC2 isoform c"/>
    <property type="match status" value="1"/>
</dbReference>
<dbReference type="Pfam" id="PF16495">
    <property type="entry name" value="SWIRM-assoc_1"/>
    <property type="match status" value="1"/>
</dbReference>
<keyword evidence="4" id="KW-0539">Nucleus</keyword>
<dbReference type="InterPro" id="IPR001005">
    <property type="entry name" value="SANT/Myb"/>
</dbReference>
<evidence type="ECO:0000259" key="8">
    <source>
        <dbReference type="PROSITE" id="PS51293"/>
    </source>
</evidence>
<keyword evidence="10" id="KW-1185">Reference proteome</keyword>
<evidence type="ECO:0000256" key="3">
    <source>
        <dbReference type="ARBA" id="ARBA00023163"/>
    </source>
</evidence>
<accession>A0A9Q0KQ53</accession>
<evidence type="ECO:0000313" key="10">
    <source>
        <dbReference type="Proteomes" id="UP001141806"/>
    </source>
</evidence>
<feature type="compositionally biased region" description="Acidic residues" evidence="5">
    <location>
        <begin position="365"/>
        <end position="375"/>
    </location>
</feature>
<feature type="region of interest" description="Disordered" evidence="5">
    <location>
        <begin position="342"/>
        <end position="377"/>
    </location>
</feature>
<gene>
    <name evidence="9" type="ORF">NE237_007956</name>
</gene>
<reference evidence="9" key="1">
    <citation type="journal article" date="2023" name="Plant J.">
        <title>The genome of the king protea, Protea cynaroides.</title>
        <authorList>
            <person name="Chang J."/>
            <person name="Duong T.A."/>
            <person name="Schoeman C."/>
            <person name="Ma X."/>
            <person name="Roodt D."/>
            <person name="Barker N."/>
            <person name="Li Z."/>
            <person name="Van de Peer Y."/>
            <person name="Mizrachi E."/>
        </authorList>
    </citation>
    <scope>NUCLEOTIDE SEQUENCE</scope>
    <source>
        <tissue evidence="9">Young leaves</tissue>
    </source>
</reference>
<dbReference type="AlphaFoldDB" id="A0A9Q0KQ53"/>
<dbReference type="PROSITE" id="PS51293">
    <property type="entry name" value="SANT"/>
    <property type="match status" value="1"/>
</dbReference>
<protein>
    <recommendedName>
        <fullName evidence="11">SWI/SNF complex subunit SWI3A</fullName>
    </recommendedName>
</protein>
<dbReference type="InterPro" id="IPR017884">
    <property type="entry name" value="SANT_dom"/>
</dbReference>
<name>A0A9Q0KQ53_9MAGN</name>
<comment type="caution">
    <text evidence="9">The sequence shown here is derived from an EMBL/GenBank/DDBJ whole genome shotgun (WGS) entry which is preliminary data.</text>
</comment>
<dbReference type="PROSITE" id="PS50934">
    <property type="entry name" value="SWIRM"/>
    <property type="match status" value="1"/>
</dbReference>
<feature type="domain" description="SWIRM" evidence="7">
    <location>
        <begin position="49"/>
        <end position="146"/>
    </location>
</feature>
<organism evidence="9 10">
    <name type="scientific">Protea cynaroides</name>
    <dbReference type="NCBI Taxonomy" id="273540"/>
    <lineage>
        <taxon>Eukaryota</taxon>
        <taxon>Viridiplantae</taxon>
        <taxon>Streptophyta</taxon>
        <taxon>Embryophyta</taxon>
        <taxon>Tracheophyta</taxon>
        <taxon>Spermatophyta</taxon>
        <taxon>Magnoliopsida</taxon>
        <taxon>Proteales</taxon>
        <taxon>Proteaceae</taxon>
        <taxon>Protea</taxon>
    </lineage>
</organism>
<dbReference type="OrthoDB" id="118550at2759"/>
<dbReference type="SMART" id="SM00717">
    <property type="entry name" value="SANT"/>
    <property type="match status" value="1"/>
</dbReference>
<evidence type="ECO:0000256" key="1">
    <source>
        <dbReference type="ARBA" id="ARBA00023015"/>
    </source>
</evidence>
<evidence type="ECO:0000256" key="5">
    <source>
        <dbReference type="SAM" id="MobiDB-lite"/>
    </source>
</evidence>
<feature type="domain" description="Myb-like" evidence="6">
    <location>
        <begin position="273"/>
        <end position="315"/>
    </location>
</feature>